<proteinExistence type="predicted"/>
<evidence type="ECO:0000313" key="1">
    <source>
        <dbReference type="EMBL" id="MCH84102.1"/>
    </source>
</evidence>
<dbReference type="AlphaFoldDB" id="A0A392M9E1"/>
<keyword evidence="2" id="KW-1185">Reference proteome</keyword>
<comment type="caution">
    <text evidence="1">The sequence shown here is derived from an EMBL/GenBank/DDBJ whole genome shotgun (WGS) entry which is preliminary data.</text>
</comment>
<gene>
    <name evidence="1" type="ORF">A2U01_0004933</name>
</gene>
<name>A0A392M9E1_9FABA</name>
<sequence length="36" mass="3920">MAVGRQQLMVCGGKSAVVWRVAIDRRHEYGGAMNTA</sequence>
<reference evidence="1 2" key="1">
    <citation type="journal article" date="2018" name="Front. Plant Sci.">
        <title>Red Clover (Trifolium pratense) and Zigzag Clover (T. medium) - A Picture of Genomic Similarities and Differences.</title>
        <authorList>
            <person name="Dluhosova J."/>
            <person name="Istvanek J."/>
            <person name="Nedelnik J."/>
            <person name="Repkova J."/>
        </authorList>
    </citation>
    <scope>NUCLEOTIDE SEQUENCE [LARGE SCALE GENOMIC DNA]</scope>
    <source>
        <strain evidence="2">cv. 10/8</strain>
        <tissue evidence="1">Leaf</tissue>
    </source>
</reference>
<dbReference type="Proteomes" id="UP000265520">
    <property type="component" value="Unassembled WGS sequence"/>
</dbReference>
<organism evidence="1 2">
    <name type="scientific">Trifolium medium</name>
    <dbReference type="NCBI Taxonomy" id="97028"/>
    <lineage>
        <taxon>Eukaryota</taxon>
        <taxon>Viridiplantae</taxon>
        <taxon>Streptophyta</taxon>
        <taxon>Embryophyta</taxon>
        <taxon>Tracheophyta</taxon>
        <taxon>Spermatophyta</taxon>
        <taxon>Magnoliopsida</taxon>
        <taxon>eudicotyledons</taxon>
        <taxon>Gunneridae</taxon>
        <taxon>Pentapetalae</taxon>
        <taxon>rosids</taxon>
        <taxon>fabids</taxon>
        <taxon>Fabales</taxon>
        <taxon>Fabaceae</taxon>
        <taxon>Papilionoideae</taxon>
        <taxon>50 kb inversion clade</taxon>
        <taxon>NPAAA clade</taxon>
        <taxon>Hologalegina</taxon>
        <taxon>IRL clade</taxon>
        <taxon>Trifolieae</taxon>
        <taxon>Trifolium</taxon>
    </lineage>
</organism>
<evidence type="ECO:0000313" key="2">
    <source>
        <dbReference type="Proteomes" id="UP000265520"/>
    </source>
</evidence>
<protein>
    <submittedName>
        <fullName evidence="1">Uncharacterized protein</fullName>
    </submittedName>
</protein>
<dbReference type="EMBL" id="LXQA010006271">
    <property type="protein sequence ID" value="MCH84102.1"/>
    <property type="molecule type" value="Genomic_DNA"/>
</dbReference>
<accession>A0A392M9E1</accession>